<reference evidence="1 2" key="1">
    <citation type="submission" date="2020-05" db="EMBL/GenBank/DDBJ databases">
        <title>Whole genome sequencing and identification of novel metabolites from Paenibacillus alvei strain JR949.</title>
        <authorList>
            <person name="Rajendhran J."/>
            <person name="Sree Pranav P."/>
            <person name="Mahalakshmi B."/>
            <person name="Karthikeyan R."/>
        </authorList>
    </citation>
    <scope>NUCLEOTIDE SEQUENCE [LARGE SCALE GENOMIC DNA]</scope>
    <source>
        <strain evidence="1 2">JR949</strain>
    </source>
</reference>
<dbReference type="RefSeq" id="WP_163978827.1">
    <property type="nucleotide sequence ID" value="NZ_JABFOR010000001.1"/>
</dbReference>
<evidence type="ECO:0000313" key="2">
    <source>
        <dbReference type="Proteomes" id="UP000552038"/>
    </source>
</evidence>
<sequence length="55" mass="6371">MDQAKADIFRKAVKIGIIKDPQWAERLDEPVPLWVLLEIVITLHDVLNPPHKPFD</sequence>
<organism evidence="1 2">
    <name type="scientific">Paenibacillus alvei</name>
    <name type="common">Bacillus alvei</name>
    <dbReference type="NCBI Taxonomy" id="44250"/>
    <lineage>
        <taxon>Bacteria</taxon>
        <taxon>Bacillati</taxon>
        <taxon>Bacillota</taxon>
        <taxon>Bacilli</taxon>
        <taxon>Bacillales</taxon>
        <taxon>Paenibacillaceae</taxon>
        <taxon>Paenibacillus</taxon>
    </lineage>
</organism>
<dbReference type="EMBL" id="JABFOR010000001">
    <property type="protein sequence ID" value="NOJ68955.1"/>
    <property type="molecule type" value="Genomic_DNA"/>
</dbReference>
<evidence type="ECO:0000313" key="1">
    <source>
        <dbReference type="EMBL" id="NOJ68955.1"/>
    </source>
</evidence>
<dbReference type="Proteomes" id="UP000552038">
    <property type="component" value="Unassembled WGS sequence"/>
</dbReference>
<name>A0AAP6ZQN6_PAEAL</name>
<protein>
    <submittedName>
        <fullName evidence="1">Uncharacterized protein</fullName>
    </submittedName>
</protein>
<dbReference type="AlphaFoldDB" id="A0AAP6ZQN6"/>
<proteinExistence type="predicted"/>
<gene>
    <name evidence="1" type="ORF">HMI46_00110</name>
</gene>
<accession>A0AAP6ZQN6</accession>
<comment type="caution">
    <text evidence="1">The sequence shown here is derived from an EMBL/GenBank/DDBJ whole genome shotgun (WGS) entry which is preliminary data.</text>
</comment>